<feature type="compositionally biased region" description="Basic and acidic residues" evidence="1">
    <location>
        <begin position="59"/>
        <end position="70"/>
    </location>
</feature>
<evidence type="ECO:0000313" key="3">
    <source>
        <dbReference type="Proteomes" id="UP000237144"/>
    </source>
</evidence>
<evidence type="ECO:0000256" key="1">
    <source>
        <dbReference type="SAM" id="MobiDB-lite"/>
    </source>
</evidence>
<dbReference type="EMBL" id="PJQD01000086">
    <property type="protein sequence ID" value="POY71149.1"/>
    <property type="molecule type" value="Genomic_DNA"/>
</dbReference>
<dbReference type="AlphaFoldDB" id="A0A2S5B2Z9"/>
<gene>
    <name evidence="2" type="ORF">BMF94_5906</name>
</gene>
<name>A0A2S5B2Z9_9BASI</name>
<keyword evidence="3" id="KW-1185">Reference proteome</keyword>
<dbReference type="SUPFAM" id="SSF52047">
    <property type="entry name" value="RNI-like"/>
    <property type="match status" value="1"/>
</dbReference>
<proteinExistence type="predicted"/>
<evidence type="ECO:0000313" key="2">
    <source>
        <dbReference type="EMBL" id="POY71149.1"/>
    </source>
</evidence>
<reference evidence="2 3" key="1">
    <citation type="journal article" date="2018" name="Front. Microbiol.">
        <title>Prospects for Fungal Bioremediation of Acidic Radioactive Waste Sites: Characterization and Genome Sequence of Rhodotorula taiwanensis MD1149.</title>
        <authorList>
            <person name="Tkavc R."/>
            <person name="Matrosova V.Y."/>
            <person name="Grichenko O.E."/>
            <person name="Gostincar C."/>
            <person name="Volpe R.P."/>
            <person name="Klimenkova P."/>
            <person name="Gaidamakova E.K."/>
            <person name="Zhou C.E."/>
            <person name="Stewart B.J."/>
            <person name="Lyman M.G."/>
            <person name="Malfatti S.A."/>
            <person name="Rubinfeld B."/>
            <person name="Courtot M."/>
            <person name="Singh J."/>
            <person name="Dalgard C.L."/>
            <person name="Hamilton T."/>
            <person name="Frey K.G."/>
            <person name="Gunde-Cimerman N."/>
            <person name="Dugan L."/>
            <person name="Daly M.J."/>
        </authorList>
    </citation>
    <scope>NUCLEOTIDE SEQUENCE [LARGE SCALE GENOMIC DNA]</scope>
    <source>
        <strain evidence="2 3">MD1149</strain>
    </source>
</reference>
<accession>A0A2S5B2Z9</accession>
<sequence>MTLSLAYAQAASGLERSRWDSRPAPPCLLRRSASPEAFQKVSAGVRARAALSAGLDGFRQSEDPAPRRPTSEAAEVRGYQCKIVAPTCHRTPRTRSRDSGPKKNKRRHARPRSRHETPFTLLRPAFHSFWPHARIRTMTNLDTLPAHVLLSILEHFPDTYKEERIATVEWPFGPKESCRTLVPELIALGATNRQLRHALLPTIFVDQNVGQVEPTKAYASKVVELSEGHGEMLACIRNLTVVRLLPRGIEALAACIGQMQHLETLGWYATFPLPPIIAKALAGLPDFTALLLNSFGVESLPHVLPLADKLTKFALDTERTAPSPKSVIGLCPITVAHPRRSGLPWGSGNIATRQEQREALWRNLAPFLLRAKAKLEELLILGDGLCDDHDPQGWFQHLFDGMVSDDREYPVFAQLRCLWLRDCDVQSFAVKHLVKSCALRLQVLEYHSLQQINLRALPKPLKSLTHLLNASCLPLYSCCFMQDGVQCTDLVNSVTVSSPLKTLYLNGPRSKDIPVLFGDNFRCGDTITQLRLHGGTETWYLLSHIQLIAVKCPNLVGLDLTGCWGLEAVDVLGALKPMAKLRRFHFDHPWEKPRTSLFVEPDGRTIRSERDFRFVAVSGRSVEEEIGDRIRADINAVRPMYQRRLSTFVKEMPQLWRFSWQVGTRVKWVWTFTRKYEKDGKVKIFCKDESDVPYGKTIIGRKVEGSALMACEGLGGFD</sequence>
<feature type="compositionally biased region" description="Basic residues" evidence="1">
    <location>
        <begin position="102"/>
        <end position="113"/>
    </location>
</feature>
<dbReference type="Gene3D" id="3.80.10.10">
    <property type="entry name" value="Ribonuclease Inhibitor"/>
    <property type="match status" value="1"/>
</dbReference>
<organism evidence="2 3">
    <name type="scientific">Rhodotorula taiwanensis</name>
    <dbReference type="NCBI Taxonomy" id="741276"/>
    <lineage>
        <taxon>Eukaryota</taxon>
        <taxon>Fungi</taxon>
        <taxon>Dikarya</taxon>
        <taxon>Basidiomycota</taxon>
        <taxon>Pucciniomycotina</taxon>
        <taxon>Microbotryomycetes</taxon>
        <taxon>Sporidiobolales</taxon>
        <taxon>Sporidiobolaceae</taxon>
        <taxon>Rhodotorula</taxon>
    </lineage>
</organism>
<dbReference type="Proteomes" id="UP000237144">
    <property type="component" value="Unassembled WGS sequence"/>
</dbReference>
<protein>
    <submittedName>
        <fullName evidence="2">Uncharacterized protein</fullName>
    </submittedName>
</protein>
<dbReference type="InterPro" id="IPR032675">
    <property type="entry name" value="LRR_dom_sf"/>
</dbReference>
<dbReference type="OrthoDB" id="2524658at2759"/>
<feature type="region of interest" description="Disordered" evidence="1">
    <location>
        <begin position="56"/>
        <end position="116"/>
    </location>
</feature>
<comment type="caution">
    <text evidence="2">The sequence shown here is derived from an EMBL/GenBank/DDBJ whole genome shotgun (WGS) entry which is preliminary data.</text>
</comment>